<keyword evidence="5" id="KW-0255">Endonuclease</keyword>
<dbReference type="PANTHER" id="PTHR30194:SF3">
    <property type="entry name" value="CROSSOVER JUNCTION ENDODEOXYRIBONUCLEASE RUVC"/>
    <property type="match status" value="1"/>
</dbReference>
<evidence type="ECO:0000256" key="6">
    <source>
        <dbReference type="ARBA" id="ARBA00022763"/>
    </source>
</evidence>
<dbReference type="InterPro" id="IPR012337">
    <property type="entry name" value="RNaseH-like_sf"/>
</dbReference>
<evidence type="ECO:0000256" key="9">
    <source>
        <dbReference type="ARBA" id="ARBA00023125"/>
    </source>
</evidence>
<dbReference type="InterPro" id="IPR036397">
    <property type="entry name" value="RNaseH_sf"/>
</dbReference>
<dbReference type="AlphaFoldDB" id="A0A3S9QF67"/>
<organism evidence="12 13">
    <name type="scientific">Moraxella catarrhalis</name>
    <name type="common">Branhamella catarrhalis</name>
    <dbReference type="NCBI Taxonomy" id="480"/>
    <lineage>
        <taxon>Bacteria</taxon>
        <taxon>Pseudomonadati</taxon>
        <taxon>Pseudomonadota</taxon>
        <taxon>Gammaproteobacteria</taxon>
        <taxon>Moraxellales</taxon>
        <taxon>Moraxellaceae</taxon>
        <taxon>Moraxella</taxon>
    </lineage>
</organism>
<dbReference type="Proteomes" id="UP000280228">
    <property type="component" value="Chromosome"/>
</dbReference>
<evidence type="ECO:0000256" key="3">
    <source>
        <dbReference type="ARBA" id="ARBA00022722"/>
    </source>
</evidence>
<sequence>MSNQPVTIIGFDPSLRNWGYCIATYADNKLTFHQGGVIHSRSNTKQKQNLQDLLSATQLYSQLKQLMTTHKPDYIVAELPVGSQSSRAMVSYATCISLCSVLAFNDGIKTRPFINIPPQEVKKTVGKKNATKDEVIQWVAENYPDTKGWLDNLPKSKKEHICDAIVATHTAVY</sequence>
<evidence type="ECO:0000256" key="4">
    <source>
        <dbReference type="ARBA" id="ARBA00022723"/>
    </source>
</evidence>
<evidence type="ECO:0000313" key="13">
    <source>
        <dbReference type="Proteomes" id="UP000280228"/>
    </source>
</evidence>
<dbReference type="PANTHER" id="PTHR30194">
    <property type="entry name" value="CROSSOVER JUNCTION ENDODEOXYRIBONUCLEASE RUVC"/>
    <property type="match status" value="1"/>
</dbReference>
<keyword evidence="2" id="KW-0963">Cytoplasm</keyword>
<dbReference type="GO" id="GO:0016787">
    <property type="term" value="F:hydrolase activity"/>
    <property type="evidence" value="ECO:0007669"/>
    <property type="project" value="UniProtKB-KW"/>
</dbReference>
<dbReference type="EMBL" id="CP034662">
    <property type="protein sequence ID" value="AZQ93387.1"/>
    <property type="molecule type" value="Genomic_DNA"/>
</dbReference>
<dbReference type="Gene3D" id="3.30.420.10">
    <property type="entry name" value="Ribonuclease H-like superfamily/Ribonuclease H"/>
    <property type="match status" value="1"/>
</dbReference>
<evidence type="ECO:0000256" key="7">
    <source>
        <dbReference type="ARBA" id="ARBA00022801"/>
    </source>
</evidence>
<name>A0A3S9QF67_MORCA</name>
<dbReference type="GO" id="GO:0003677">
    <property type="term" value="F:DNA binding"/>
    <property type="evidence" value="ECO:0007669"/>
    <property type="project" value="UniProtKB-KW"/>
</dbReference>
<accession>A0A3S9QF67</accession>
<gene>
    <name evidence="12" type="ORF">EJK53_0857</name>
</gene>
<keyword evidence="6" id="KW-0227">DNA damage</keyword>
<keyword evidence="7" id="KW-0378">Hydrolase</keyword>
<evidence type="ECO:0000256" key="8">
    <source>
        <dbReference type="ARBA" id="ARBA00022842"/>
    </source>
</evidence>
<keyword evidence="8" id="KW-0460">Magnesium</keyword>
<dbReference type="GO" id="GO:0004520">
    <property type="term" value="F:DNA endonuclease activity"/>
    <property type="evidence" value="ECO:0007669"/>
    <property type="project" value="InterPro"/>
</dbReference>
<keyword evidence="4" id="KW-0479">Metal-binding</keyword>
<evidence type="ECO:0000313" key="12">
    <source>
        <dbReference type="EMBL" id="AZQ93387.1"/>
    </source>
</evidence>
<evidence type="ECO:0000256" key="11">
    <source>
        <dbReference type="ARBA" id="ARBA00023204"/>
    </source>
</evidence>
<comment type="similarity">
    <text evidence="1">Belongs to the RuvC family.</text>
</comment>
<proteinExistence type="inferred from homology"/>
<dbReference type="Pfam" id="PF02075">
    <property type="entry name" value="RuvC"/>
    <property type="match status" value="1"/>
</dbReference>
<dbReference type="GO" id="GO:0006310">
    <property type="term" value="P:DNA recombination"/>
    <property type="evidence" value="ECO:0007669"/>
    <property type="project" value="UniProtKB-KW"/>
</dbReference>
<dbReference type="GO" id="GO:0006281">
    <property type="term" value="P:DNA repair"/>
    <property type="evidence" value="ECO:0007669"/>
    <property type="project" value="UniProtKB-KW"/>
</dbReference>
<protein>
    <submittedName>
        <fullName evidence="12">Crossover junction endodeoxyribonuclease RuvC family protein</fullName>
    </submittedName>
</protein>
<dbReference type="RefSeq" id="WP_120701141.1">
    <property type="nucleotide sequence ID" value="NZ_CP034662.1"/>
</dbReference>
<evidence type="ECO:0000256" key="5">
    <source>
        <dbReference type="ARBA" id="ARBA00022759"/>
    </source>
</evidence>
<evidence type="ECO:0000256" key="1">
    <source>
        <dbReference type="ARBA" id="ARBA00009518"/>
    </source>
</evidence>
<evidence type="ECO:0000256" key="10">
    <source>
        <dbReference type="ARBA" id="ARBA00023172"/>
    </source>
</evidence>
<dbReference type="SUPFAM" id="SSF53098">
    <property type="entry name" value="Ribonuclease H-like"/>
    <property type="match status" value="1"/>
</dbReference>
<dbReference type="InterPro" id="IPR002176">
    <property type="entry name" value="X-over_junc_endoDNase_RuvC"/>
</dbReference>
<keyword evidence="10" id="KW-0233">DNA recombination</keyword>
<evidence type="ECO:0000256" key="2">
    <source>
        <dbReference type="ARBA" id="ARBA00022490"/>
    </source>
</evidence>
<reference evidence="12 13" key="1">
    <citation type="submission" date="2018-12" db="EMBL/GenBank/DDBJ databases">
        <title>Persistence of Moraxella catarrhalis in Chronic Obstructive Pulmonary Disease and Regulation of the Hag/MID Adhesin.</title>
        <authorList>
            <person name="Murphy T."/>
            <person name="Zhao X."/>
            <person name="Vyas G."/>
            <person name="Aluvathingal J."/>
            <person name="Nadendla S."/>
            <person name="Tallon L."/>
            <person name="Tettelin H."/>
        </authorList>
    </citation>
    <scope>NUCLEOTIDE SEQUENCE [LARGE SCALE GENOMIC DNA]</scope>
    <source>
        <strain evidence="12 13">46P58B1</strain>
    </source>
</reference>
<keyword evidence="11" id="KW-0234">DNA repair</keyword>
<keyword evidence="9" id="KW-0238">DNA-binding</keyword>
<keyword evidence="3" id="KW-0540">Nuclease</keyword>
<dbReference type="GO" id="GO:0046872">
    <property type="term" value="F:metal ion binding"/>
    <property type="evidence" value="ECO:0007669"/>
    <property type="project" value="UniProtKB-KW"/>
</dbReference>